<accession>A0A0F7Q0K1</accession>
<evidence type="ECO:0000256" key="3">
    <source>
        <dbReference type="ARBA" id="ARBA00022448"/>
    </source>
</evidence>
<evidence type="ECO:0000256" key="4">
    <source>
        <dbReference type="ARBA" id="ARBA00022692"/>
    </source>
</evidence>
<feature type="transmembrane region" description="Helical" evidence="7">
    <location>
        <begin position="327"/>
        <end position="348"/>
    </location>
</feature>
<keyword evidence="3" id="KW-0813">Transport</keyword>
<sequence length="420" mass="45503">MTYIKNINRLIKKSQLGGWKVMKKQNYAGVAASVYINFALVGMATIIISQYSSYFQKAWNTDVKGISTVLSVVGIGRILTILFAGVISDKIGRKKTMIIAITSDIIFLLGAAFAHNLFMACVAALFFGVTNSFGDSACYPALTDAFPEKSATMNSLVKAAISLCQFLFPFWVASVSNARLTAIILAVALFLDILLVMWTPFAPHDESKKTEPKAEVKQETTTVSSANQPKMAIDGSLIIALGFTICFTFYVFSQYIPNFGINVLGVAPATAKTLLSWYAMSSMISVFVTAIVVTKVKRLTLILLYSTLSALGLLLMVLSPSLMTARIGSIAVGFFGAGGIWQVGLSVLTSYFPTGHGKLTSYYSFMASLTYFLGPLLSSFVISDTAASVLSVFWITAVDTIITVVVTLLLIQRSRKFDVK</sequence>
<feature type="transmembrane region" description="Helical" evidence="7">
    <location>
        <begin position="360"/>
        <end position="382"/>
    </location>
</feature>
<feature type="transmembrane region" description="Helical" evidence="7">
    <location>
        <begin position="99"/>
        <end position="127"/>
    </location>
</feature>
<dbReference type="InterPro" id="IPR011701">
    <property type="entry name" value="MFS"/>
</dbReference>
<feature type="transmembrane region" description="Helical" evidence="7">
    <location>
        <begin position="27"/>
        <end position="48"/>
    </location>
</feature>
<feature type="transmembrane region" description="Helical" evidence="7">
    <location>
        <begin position="237"/>
        <end position="256"/>
    </location>
</feature>
<dbReference type="PANTHER" id="PTHR23514">
    <property type="entry name" value="BYPASS OF STOP CODON PROTEIN 6"/>
    <property type="match status" value="1"/>
</dbReference>
<dbReference type="GO" id="GO:0022857">
    <property type="term" value="F:transmembrane transporter activity"/>
    <property type="evidence" value="ECO:0007669"/>
    <property type="project" value="InterPro"/>
</dbReference>
<reference evidence="9 10" key="1">
    <citation type="submission" date="2015-04" db="EMBL/GenBank/DDBJ databases">
        <title>Complete genome sequence of Lactobacillus salivarius Ren, a probiotic strain with antitumor activity.</title>
        <authorList>
            <person name="Sun E."/>
            <person name="Zhao L."/>
            <person name="Liu S."/>
            <person name="Zhang M."/>
            <person name="Guo H."/>
            <person name="Ren F."/>
        </authorList>
    </citation>
    <scope>NUCLEOTIDE SEQUENCE [LARGE SCALE GENOMIC DNA]</scope>
    <source>
        <strain evidence="9 10">Ren</strain>
        <plasmid evidence="9 10">pR1</plasmid>
    </source>
</reference>
<feature type="transmembrane region" description="Helical" evidence="7">
    <location>
        <begin position="68"/>
        <end position="87"/>
    </location>
</feature>
<comment type="subcellular location">
    <subcellularLocation>
        <location evidence="1">Cell membrane</location>
        <topology evidence="1">Multi-pass membrane protein</topology>
    </subcellularLocation>
</comment>
<dbReference type="PROSITE" id="PS50850">
    <property type="entry name" value="MFS"/>
    <property type="match status" value="1"/>
</dbReference>
<dbReference type="InterPro" id="IPR020846">
    <property type="entry name" value="MFS_dom"/>
</dbReference>
<dbReference type="Pfam" id="PF07690">
    <property type="entry name" value="MFS_1"/>
    <property type="match status" value="1"/>
</dbReference>
<dbReference type="PATRIC" id="fig|1194971.3.peg.1727"/>
<dbReference type="EMBL" id="CP011404">
    <property type="protein sequence ID" value="AKI05260.1"/>
    <property type="molecule type" value="Genomic_DNA"/>
</dbReference>
<dbReference type="PROSITE" id="PS00216">
    <property type="entry name" value="SUGAR_TRANSPORT_1"/>
    <property type="match status" value="1"/>
</dbReference>
<geneLocation type="plasmid" evidence="9 10">
    <name>pR1</name>
</geneLocation>
<protein>
    <submittedName>
        <fullName evidence="9">MFS transporter</fullName>
    </submittedName>
</protein>
<dbReference type="Proteomes" id="UP000035027">
    <property type="component" value="Plasmid pR1"/>
</dbReference>
<dbReference type="SUPFAM" id="SSF103473">
    <property type="entry name" value="MFS general substrate transporter"/>
    <property type="match status" value="1"/>
</dbReference>
<keyword evidence="4 7" id="KW-0812">Transmembrane</keyword>
<evidence type="ECO:0000256" key="2">
    <source>
        <dbReference type="ARBA" id="ARBA00008335"/>
    </source>
</evidence>
<dbReference type="GO" id="GO:0005886">
    <property type="term" value="C:plasma membrane"/>
    <property type="evidence" value="ECO:0007669"/>
    <property type="project" value="UniProtKB-SubCell"/>
</dbReference>
<dbReference type="InterPro" id="IPR005829">
    <property type="entry name" value="Sugar_transporter_CS"/>
</dbReference>
<evidence type="ECO:0000313" key="10">
    <source>
        <dbReference type="Proteomes" id="UP000035027"/>
    </source>
</evidence>
<evidence type="ECO:0000256" key="7">
    <source>
        <dbReference type="SAM" id="Phobius"/>
    </source>
</evidence>
<name>A0A0F7Q0K1_9LACO</name>
<evidence type="ECO:0000256" key="1">
    <source>
        <dbReference type="ARBA" id="ARBA00004651"/>
    </source>
</evidence>
<evidence type="ECO:0000259" key="8">
    <source>
        <dbReference type="PROSITE" id="PS50850"/>
    </source>
</evidence>
<evidence type="ECO:0000256" key="6">
    <source>
        <dbReference type="ARBA" id="ARBA00023136"/>
    </source>
</evidence>
<dbReference type="InterPro" id="IPR051788">
    <property type="entry name" value="MFS_Transporter"/>
</dbReference>
<feature type="transmembrane region" description="Helical" evidence="7">
    <location>
        <begin position="301"/>
        <end position="321"/>
    </location>
</feature>
<dbReference type="Gene3D" id="1.20.1250.20">
    <property type="entry name" value="MFS general substrate transporter like domains"/>
    <property type="match status" value="2"/>
</dbReference>
<comment type="similarity">
    <text evidence="2">Belongs to the major facilitator superfamily.</text>
</comment>
<proteinExistence type="inferred from homology"/>
<dbReference type="PANTHER" id="PTHR23514:SF3">
    <property type="entry name" value="BYPASS OF STOP CODON PROTEIN 6"/>
    <property type="match status" value="1"/>
</dbReference>
<feature type="transmembrane region" description="Helical" evidence="7">
    <location>
        <begin position="276"/>
        <end position="294"/>
    </location>
</feature>
<keyword evidence="9" id="KW-0614">Plasmid</keyword>
<dbReference type="AlphaFoldDB" id="A0A0F7Q0K1"/>
<feature type="transmembrane region" description="Helical" evidence="7">
    <location>
        <begin position="180"/>
        <end position="201"/>
    </location>
</feature>
<dbReference type="InterPro" id="IPR036259">
    <property type="entry name" value="MFS_trans_sf"/>
</dbReference>
<keyword evidence="6 7" id="KW-0472">Membrane</keyword>
<feature type="domain" description="Major facilitator superfamily (MFS) profile" evidence="8">
    <location>
        <begin position="30"/>
        <end position="415"/>
    </location>
</feature>
<gene>
    <name evidence="9" type="ORF">LsR_01742</name>
</gene>
<evidence type="ECO:0000256" key="5">
    <source>
        <dbReference type="ARBA" id="ARBA00022989"/>
    </source>
</evidence>
<organism evidence="9 10">
    <name type="scientific">Ligilactobacillus salivarius str. Ren</name>
    <dbReference type="NCBI Taxonomy" id="1194971"/>
    <lineage>
        <taxon>Bacteria</taxon>
        <taxon>Bacillati</taxon>
        <taxon>Bacillota</taxon>
        <taxon>Bacilli</taxon>
        <taxon>Lactobacillales</taxon>
        <taxon>Lactobacillaceae</taxon>
        <taxon>Ligilactobacillus</taxon>
    </lineage>
</organism>
<keyword evidence="5 7" id="KW-1133">Transmembrane helix</keyword>
<evidence type="ECO:0000313" key="9">
    <source>
        <dbReference type="EMBL" id="AKI05260.1"/>
    </source>
</evidence>
<feature type="transmembrane region" description="Helical" evidence="7">
    <location>
        <begin position="388"/>
        <end position="411"/>
    </location>
</feature>